<dbReference type="AlphaFoldDB" id="A0A7J7HTL5"/>
<dbReference type="Proteomes" id="UP000593564">
    <property type="component" value="Unassembled WGS sequence"/>
</dbReference>
<evidence type="ECO:0000256" key="1">
    <source>
        <dbReference type="SAM" id="MobiDB-lite"/>
    </source>
</evidence>
<reference evidence="2 3" key="2">
    <citation type="submission" date="2020-07" db="EMBL/GenBank/DDBJ databases">
        <title>Genome assembly of wild tea tree DASZ reveals pedigree and selection history of tea varieties.</title>
        <authorList>
            <person name="Zhang W."/>
        </authorList>
    </citation>
    <scope>NUCLEOTIDE SEQUENCE [LARGE SCALE GENOMIC DNA]</scope>
    <source>
        <strain evidence="3">cv. G240</strain>
        <tissue evidence="2">Leaf</tissue>
    </source>
</reference>
<reference evidence="3" key="1">
    <citation type="journal article" date="2020" name="Nat. Commun.">
        <title>Genome assembly of wild tea tree DASZ reveals pedigree and selection history of tea varieties.</title>
        <authorList>
            <person name="Zhang W."/>
            <person name="Zhang Y."/>
            <person name="Qiu H."/>
            <person name="Guo Y."/>
            <person name="Wan H."/>
            <person name="Zhang X."/>
            <person name="Scossa F."/>
            <person name="Alseekh S."/>
            <person name="Zhang Q."/>
            <person name="Wang P."/>
            <person name="Xu L."/>
            <person name="Schmidt M.H."/>
            <person name="Jia X."/>
            <person name="Li D."/>
            <person name="Zhu A."/>
            <person name="Guo F."/>
            <person name="Chen W."/>
            <person name="Ni D."/>
            <person name="Usadel B."/>
            <person name="Fernie A.R."/>
            <person name="Wen W."/>
        </authorList>
    </citation>
    <scope>NUCLEOTIDE SEQUENCE [LARGE SCALE GENOMIC DNA]</scope>
    <source>
        <strain evidence="3">cv. G240</strain>
    </source>
</reference>
<proteinExistence type="predicted"/>
<evidence type="ECO:0000313" key="2">
    <source>
        <dbReference type="EMBL" id="KAF5956170.1"/>
    </source>
</evidence>
<accession>A0A7J7HTL5</accession>
<name>A0A7J7HTL5_CAMSI</name>
<protein>
    <submittedName>
        <fullName evidence="2">Uncharacterized protein</fullName>
    </submittedName>
</protein>
<evidence type="ECO:0000313" key="3">
    <source>
        <dbReference type="Proteomes" id="UP000593564"/>
    </source>
</evidence>
<organism evidence="2 3">
    <name type="scientific">Camellia sinensis</name>
    <name type="common">Tea plant</name>
    <name type="synonym">Thea sinensis</name>
    <dbReference type="NCBI Taxonomy" id="4442"/>
    <lineage>
        <taxon>Eukaryota</taxon>
        <taxon>Viridiplantae</taxon>
        <taxon>Streptophyta</taxon>
        <taxon>Embryophyta</taxon>
        <taxon>Tracheophyta</taxon>
        <taxon>Spermatophyta</taxon>
        <taxon>Magnoliopsida</taxon>
        <taxon>eudicotyledons</taxon>
        <taxon>Gunneridae</taxon>
        <taxon>Pentapetalae</taxon>
        <taxon>asterids</taxon>
        <taxon>Ericales</taxon>
        <taxon>Theaceae</taxon>
        <taxon>Camellia</taxon>
    </lineage>
</organism>
<dbReference type="EMBL" id="JACBKZ010000003">
    <property type="protein sequence ID" value="KAF5956170.1"/>
    <property type="molecule type" value="Genomic_DNA"/>
</dbReference>
<comment type="caution">
    <text evidence="2">The sequence shown here is derived from an EMBL/GenBank/DDBJ whole genome shotgun (WGS) entry which is preliminary data.</text>
</comment>
<feature type="region of interest" description="Disordered" evidence="1">
    <location>
        <begin position="14"/>
        <end position="34"/>
    </location>
</feature>
<sequence>MEILPPAAEEILVSGGQSLPSQRHGEPVSSASSGKAPDIFDSHVSFGWCKFLIIGGSLKSN</sequence>
<gene>
    <name evidence="2" type="ORF">HYC85_009026</name>
</gene>
<keyword evidence="3" id="KW-1185">Reference proteome</keyword>